<keyword evidence="1" id="KW-0812">Transmembrane</keyword>
<reference evidence="2" key="1">
    <citation type="journal article" date="2023" name="Mol. Phylogenet. Evol.">
        <title>Genome-scale phylogeny and comparative genomics of the fungal order Sordariales.</title>
        <authorList>
            <person name="Hensen N."/>
            <person name="Bonometti L."/>
            <person name="Westerberg I."/>
            <person name="Brannstrom I.O."/>
            <person name="Guillou S."/>
            <person name="Cros-Aarteil S."/>
            <person name="Calhoun S."/>
            <person name="Haridas S."/>
            <person name="Kuo A."/>
            <person name="Mondo S."/>
            <person name="Pangilinan J."/>
            <person name="Riley R."/>
            <person name="LaButti K."/>
            <person name="Andreopoulos B."/>
            <person name="Lipzen A."/>
            <person name="Chen C."/>
            <person name="Yan M."/>
            <person name="Daum C."/>
            <person name="Ng V."/>
            <person name="Clum A."/>
            <person name="Steindorff A."/>
            <person name="Ohm R.A."/>
            <person name="Martin F."/>
            <person name="Silar P."/>
            <person name="Natvig D.O."/>
            <person name="Lalanne C."/>
            <person name="Gautier V."/>
            <person name="Ament-Velasquez S.L."/>
            <person name="Kruys A."/>
            <person name="Hutchinson M.I."/>
            <person name="Powell A.J."/>
            <person name="Barry K."/>
            <person name="Miller A.N."/>
            <person name="Grigoriev I.V."/>
            <person name="Debuchy R."/>
            <person name="Gladieux P."/>
            <person name="Hiltunen Thoren M."/>
            <person name="Johannesson H."/>
        </authorList>
    </citation>
    <scope>NUCLEOTIDE SEQUENCE</scope>
    <source>
        <strain evidence="2">CBS 958.72</strain>
    </source>
</reference>
<evidence type="ECO:0000256" key="1">
    <source>
        <dbReference type="SAM" id="Phobius"/>
    </source>
</evidence>
<comment type="caution">
    <text evidence="2">The sequence shown here is derived from an EMBL/GenBank/DDBJ whole genome shotgun (WGS) entry which is preliminary data.</text>
</comment>
<keyword evidence="1" id="KW-1133">Transmembrane helix</keyword>
<organism evidence="2 3">
    <name type="scientific">Lasiosphaeria ovina</name>
    <dbReference type="NCBI Taxonomy" id="92902"/>
    <lineage>
        <taxon>Eukaryota</taxon>
        <taxon>Fungi</taxon>
        <taxon>Dikarya</taxon>
        <taxon>Ascomycota</taxon>
        <taxon>Pezizomycotina</taxon>
        <taxon>Sordariomycetes</taxon>
        <taxon>Sordariomycetidae</taxon>
        <taxon>Sordariales</taxon>
        <taxon>Lasiosphaeriaceae</taxon>
        <taxon>Lasiosphaeria</taxon>
    </lineage>
</organism>
<sequence>MASSPSRQCSRLRCLVALIWLTITGLLAIATTALALPLPLGEAGASPLSSYRGHSSSARASYNRKRNTDDSDVTADGEPVGLLVMWAILVVLLAIGLIATTGMLWAEIRDLEKEVEMGKRLVDEILAGRGEAKKLGLSLAEEGGPAS</sequence>
<name>A0AAE0N3F3_9PEZI</name>
<keyword evidence="1" id="KW-0472">Membrane</keyword>
<accession>A0AAE0N3F3</accession>
<evidence type="ECO:0000313" key="2">
    <source>
        <dbReference type="EMBL" id="KAK3369327.1"/>
    </source>
</evidence>
<dbReference type="AlphaFoldDB" id="A0AAE0N3F3"/>
<feature type="transmembrane region" description="Helical" evidence="1">
    <location>
        <begin position="83"/>
        <end position="106"/>
    </location>
</feature>
<protein>
    <submittedName>
        <fullName evidence="2">Uncharacterized protein</fullName>
    </submittedName>
</protein>
<proteinExistence type="predicted"/>
<keyword evidence="3" id="KW-1185">Reference proteome</keyword>
<dbReference type="EMBL" id="JAULSN010000006">
    <property type="protein sequence ID" value="KAK3369327.1"/>
    <property type="molecule type" value="Genomic_DNA"/>
</dbReference>
<reference evidence="2" key="2">
    <citation type="submission" date="2023-06" db="EMBL/GenBank/DDBJ databases">
        <authorList>
            <consortium name="Lawrence Berkeley National Laboratory"/>
            <person name="Haridas S."/>
            <person name="Hensen N."/>
            <person name="Bonometti L."/>
            <person name="Westerberg I."/>
            <person name="Brannstrom I.O."/>
            <person name="Guillou S."/>
            <person name="Cros-Aarteil S."/>
            <person name="Calhoun S."/>
            <person name="Kuo A."/>
            <person name="Mondo S."/>
            <person name="Pangilinan J."/>
            <person name="Riley R."/>
            <person name="Labutti K."/>
            <person name="Andreopoulos B."/>
            <person name="Lipzen A."/>
            <person name="Chen C."/>
            <person name="Yanf M."/>
            <person name="Daum C."/>
            <person name="Ng V."/>
            <person name="Clum A."/>
            <person name="Steindorff A."/>
            <person name="Ohm R."/>
            <person name="Martin F."/>
            <person name="Silar P."/>
            <person name="Natvig D."/>
            <person name="Lalanne C."/>
            <person name="Gautier V."/>
            <person name="Ament-Velasquez S.L."/>
            <person name="Kruys A."/>
            <person name="Hutchinson M.I."/>
            <person name="Powell A.J."/>
            <person name="Barry K."/>
            <person name="Miller A.N."/>
            <person name="Grigoriev I.V."/>
            <person name="Debuchy R."/>
            <person name="Gladieux P."/>
            <person name="Thoren M.H."/>
            <person name="Johannesson H."/>
        </authorList>
    </citation>
    <scope>NUCLEOTIDE SEQUENCE</scope>
    <source>
        <strain evidence="2">CBS 958.72</strain>
    </source>
</reference>
<gene>
    <name evidence="2" type="ORF">B0T24DRAFT_596082</name>
</gene>
<dbReference type="Proteomes" id="UP001287356">
    <property type="component" value="Unassembled WGS sequence"/>
</dbReference>
<evidence type="ECO:0000313" key="3">
    <source>
        <dbReference type="Proteomes" id="UP001287356"/>
    </source>
</evidence>